<sequence>MKVSMLYDMQACVRCYACSVQCGIENRARLSRDGRGTSERVLEEQRPELRYIFPVFRYIGPYPGRAVSYVHHCMHCENAPCARRCPAAAIEVKPYGPVVIHEERCIGCRACIEACPYGVPHFNPRMGKTYKCFMCYDRVEAGLSPACVEACLAKALYFGSREEVLAEARRRAANYERRLGEKFMVYGAEPVGEATGYLHWVTVGPEKFLKEYTLRPEAAQKPIEALDAVRTIGWVLFGTSAAGIIGHFLYSLGKEAEE</sequence>
<dbReference type="PANTHER" id="PTHR43545:SF4">
    <property type="entry name" value="IRON-SULFUR PROTEIN"/>
    <property type="match status" value="1"/>
</dbReference>
<feature type="domain" description="4Fe-4S ferredoxin-type" evidence="8">
    <location>
        <begin position="96"/>
        <end position="125"/>
    </location>
</feature>
<evidence type="ECO:0000313" key="10">
    <source>
        <dbReference type="Proteomes" id="UP000501253"/>
    </source>
</evidence>
<dbReference type="EMBL" id="CP042909">
    <property type="protein sequence ID" value="QJA05480.1"/>
    <property type="molecule type" value="Genomic_DNA"/>
</dbReference>
<keyword evidence="3" id="KW-0479">Metal-binding</keyword>
<keyword evidence="7" id="KW-0812">Transmembrane</keyword>
<keyword evidence="10" id="KW-1185">Reference proteome</keyword>
<organism evidence="9 10">
    <name type="scientific">Thermosulfurimonas marina</name>
    <dbReference type="NCBI Taxonomy" id="2047767"/>
    <lineage>
        <taxon>Bacteria</taxon>
        <taxon>Pseudomonadati</taxon>
        <taxon>Thermodesulfobacteriota</taxon>
        <taxon>Thermodesulfobacteria</taxon>
        <taxon>Thermodesulfobacteriales</taxon>
        <taxon>Thermodesulfobacteriaceae</taxon>
        <taxon>Thermosulfurimonas</taxon>
    </lineage>
</organism>
<evidence type="ECO:0000256" key="3">
    <source>
        <dbReference type="ARBA" id="ARBA00022723"/>
    </source>
</evidence>
<evidence type="ECO:0000313" key="9">
    <source>
        <dbReference type="EMBL" id="QJA05480.1"/>
    </source>
</evidence>
<feature type="domain" description="4Fe-4S ferredoxin-type" evidence="8">
    <location>
        <begin position="64"/>
        <end position="95"/>
    </location>
</feature>
<dbReference type="GO" id="GO:0051539">
    <property type="term" value="F:4 iron, 4 sulfur cluster binding"/>
    <property type="evidence" value="ECO:0007669"/>
    <property type="project" value="UniProtKB-KW"/>
</dbReference>
<dbReference type="AlphaFoldDB" id="A0A6H1WQP6"/>
<dbReference type="Proteomes" id="UP000501253">
    <property type="component" value="Chromosome"/>
</dbReference>
<keyword evidence="4" id="KW-0677">Repeat</keyword>
<evidence type="ECO:0000256" key="4">
    <source>
        <dbReference type="ARBA" id="ARBA00022737"/>
    </source>
</evidence>
<evidence type="ECO:0000259" key="8">
    <source>
        <dbReference type="PROSITE" id="PS51379"/>
    </source>
</evidence>
<feature type="transmembrane region" description="Helical" evidence="7">
    <location>
        <begin position="231"/>
        <end position="250"/>
    </location>
</feature>
<gene>
    <name evidence="9" type="ORF">FVE67_01140</name>
</gene>
<dbReference type="InterPro" id="IPR051555">
    <property type="entry name" value="FDH_Electron_Transfer_Unit"/>
</dbReference>
<dbReference type="PANTHER" id="PTHR43545">
    <property type="entry name" value="FORMATE DEHYDROGENASE, NITRATE-INDUCIBLE, IRON-SULFUR SUBUNIT"/>
    <property type="match status" value="1"/>
</dbReference>
<evidence type="ECO:0000256" key="6">
    <source>
        <dbReference type="ARBA" id="ARBA00023014"/>
    </source>
</evidence>
<keyword evidence="7" id="KW-1133">Transmembrane helix</keyword>
<dbReference type="RefSeq" id="WP_168718845.1">
    <property type="nucleotide sequence ID" value="NZ_CP042909.1"/>
</dbReference>
<dbReference type="KEGG" id="tmai:FVE67_01140"/>
<dbReference type="GO" id="GO:0030313">
    <property type="term" value="C:cell envelope"/>
    <property type="evidence" value="ECO:0007669"/>
    <property type="project" value="UniProtKB-SubCell"/>
</dbReference>
<dbReference type="PROSITE" id="PS51379">
    <property type="entry name" value="4FE4S_FER_2"/>
    <property type="match status" value="2"/>
</dbReference>
<dbReference type="Gene3D" id="3.30.70.20">
    <property type="match status" value="2"/>
</dbReference>
<keyword evidence="2" id="KW-0004">4Fe-4S</keyword>
<evidence type="ECO:0000256" key="7">
    <source>
        <dbReference type="SAM" id="Phobius"/>
    </source>
</evidence>
<evidence type="ECO:0000256" key="5">
    <source>
        <dbReference type="ARBA" id="ARBA00023004"/>
    </source>
</evidence>
<dbReference type="PROSITE" id="PS00198">
    <property type="entry name" value="4FE4S_FER_1"/>
    <property type="match status" value="1"/>
</dbReference>
<dbReference type="GO" id="GO:0046872">
    <property type="term" value="F:metal ion binding"/>
    <property type="evidence" value="ECO:0007669"/>
    <property type="project" value="UniProtKB-KW"/>
</dbReference>
<proteinExistence type="predicted"/>
<dbReference type="Pfam" id="PF13247">
    <property type="entry name" value="Fer4_11"/>
    <property type="match status" value="1"/>
</dbReference>
<comment type="subcellular location">
    <subcellularLocation>
        <location evidence="1">Cell envelope</location>
    </subcellularLocation>
</comment>
<dbReference type="SUPFAM" id="SSF54862">
    <property type="entry name" value="4Fe-4S ferredoxins"/>
    <property type="match status" value="1"/>
</dbReference>
<keyword evidence="5" id="KW-0408">Iron</keyword>
<accession>A0A6H1WQP6</accession>
<protein>
    <submittedName>
        <fullName evidence="9">4Fe-4S dicluster domain-containing protein</fullName>
    </submittedName>
</protein>
<dbReference type="InterPro" id="IPR017900">
    <property type="entry name" value="4Fe4S_Fe_S_CS"/>
</dbReference>
<evidence type="ECO:0000256" key="2">
    <source>
        <dbReference type="ARBA" id="ARBA00022485"/>
    </source>
</evidence>
<dbReference type="InterPro" id="IPR017896">
    <property type="entry name" value="4Fe4S_Fe-S-bd"/>
</dbReference>
<name>A0A6H1WQP6_9BACT</name>
<evidence type="ECO:0000256" key="1">
    <source>
        <dbReference type="ARBA" id="ARBA00004196"/>
    </source>
</evidence>
<reference evidence="9 10" key="1">
    <citation type="submission" date="2019-08" db="EMBL/GenBank/DDBJ databases">
        <title>Complete genome sequence of Thermosulfurimonas marina SU872T, an anaerobic thermophilic chemolithoautotrophic bacterium isolated from a shallow marine hydrothermal vent.</title>
        <authorList>
            <person name="Allioux M."/>
            <person name="Jebbar M."/>
            <person name="Slobodkina G."/>
            <person name="Slobodkin A."/>
            <person name="Moalic Y."/>
            <person name="Frolova A."/>
            <person name="Shao Z."/>
            <person name="Alain K."/>
        </authorList>
    </citation>
    <scope>NUCLEOTIDE SEQUENCE [LARGE SCALE GENOMIC DNA]</scope>
    <source>
        <strain evidence="9 10">SU872</strain>
    </source>
</reference>
<keyword evidence="7" id="KW-0472">Membrane</keyword>
<keyword evidence="6" id="KW-0411">Iron-sulfur</keyword>